<proteinExistence type="inferred from homology"/>
<comment type="similarity">
    <text evidence="1">Belongs to the UPF0065 (bug) family.</text>
</comment>
<evidence type="ECO:0000256" key="1">
    <source>
        <dbReference type="ARBA" id="ARBA00006987"/>
    </source>
</evidence>
<dbReference type="InterPro" id="IPR005064">
    <property type="entry name" value="BUG"/>
</dbReference>
<dbReference type="RefSeq" id="WP_099093982.1">
    <property type="nucleotide sequence ID" value="NZ_PDNU01000003.1"/>
</dbReference>
<dbReference type="InterPro" id="IPR042100">
    <property type="entry name" value="Bug_dom1"/>
</dbReference>
<dbReference type="AlphaFoldDB" id="A0A2C6Y605"/>
<dbReference type="PANTHER" id="PTHR42928:SF5">
    <property type="entry name" value="BLR1237 PROTEIN"/>
    <property type="match status" value="1"/>
</dbReference>
<dbReference type="PANTHER" id="PTHR42928">
    <property type="entry name" value="TRICARBOXYLATE-BINDING PROTEIN"/>
    <property type="match status" value="1"/>
</dbReference>
<evidence type="ECO:0000313" key="3">
    <source>
        <dbReference type="EMBL" id="PHK96252.1"/>
    </source>
</evidence>
<name>A0A2C6Y605_9PROT</name>
<organism evidence="3 4">
    <name type="scientific">Teichococcus rhizosphaerae</name>
    <dbReference type="NCBI Taxonomy" id="1335062"/>
    <lineage>
        <taxon>Bacteria</taxon>
        <taxon>Pseudomonadati</taxon>
        <taxon>Pseudomonadota</taxon>
        <taxon>Alphaproteobacteria</taxon>
        <taxon>Acetobacterales</taxon>
        <taxon>Roseomonadaceae</taxon>
        <taxon>Roseomonas</taxon>
    </lineage>
</organism>
<dbReference type="Gene3D" id="3.40.190.10">
    <property type="entry name" value="Periplasmic binding protein-like II"/>
    <property type="match status" value="1"/>
</dbReference>
<sequence>MPTRRQALAGAAALALARPASLRAAGYPERPVSLIIGYAPGGLTDVMVRLVAGRMQQELGQPVVVENRTGAATAIAANAVAQARPDGHTLLIGTNSLAINPALTPGAMPADPVAAFDPIGEVYYSPFALAVRTGVEARDLAGLMALAREKPGHLNYGSSGSGSVNHLLTELLLQRAGAQMTHIPFRGAGPALLELQAGRIDLFYATPLDVRPLVQEGKARLLAISSPERIPALPELPSVAESFEGCAGVLWQGLFAPAGTPEPIRARLHAALRSALADPALRERVTSQGVVLMEGDAAALRQRLEAEMRLWPQIIRDAGITPG</sequence>
<evidence type="ECO:0000313" key="4">
    <source>
        <dbReference type="Proteomes" id="UP000223527"/>
    </source>
</evidence>
<comment type="caution">
    <text evidence="3">The sequence shown here is derived from an EMBL/GenBank/DDBJ whole genome shotgun (WGS) entry which is preliminary data.</text>
</comment>
<feature type="signal peptide" evidence="2">
    <location>
        <begin position="1"/>
        <end position="24"/>
    </location>
</feature>
<keyword evidence="4" id="KW-1185">Reference proteome</keyword>
<accession>A0A2C6Y605</accession>
<protein>
    <submittedName>
        <fullName evidence="3">Transporter</fullName>
    </submittedName>
</protein>
<dbReference type="Gene3D" id="3.40.190.150">
    <property type="entry name" value="Bordetella uptake gene, domain 1"/>
    <property type="match status" value="1"/>
</dbReference>
<dbReference type="EMBL" id="PDNU01000003">
    <property type="protein sequence ID" value="PHK96252.1"/>
    <property type="molecule type" value="Genomic_DNA"/>
</dbReference>
<keyword evidence="2" id="KW-0732">Signal</keyword>
<dbReference type="Proteomes" id="UP000223527">
    <property type="component" value="Unassembled WGS sequence"/>
</dbReference>
<dbReference type="Pfam" id="PF03401">
    <property type="entry name" value="TctC"/>
    <property type="match status" value="1"/>
</dbReference>
<feature type="chain" id="PRO_5013129894" evidence="2">
    <location>
        <begin position="25"/>
        <end position="323"/>
    </location>
</feature>
<dbReference type="OrthoDB" id="7249444at2"/>
<gene>
    <name evidence="3" type="ORF">CR162_02615</name>
</gene>
<dbReference type="SUPFAM" id="SSF53850">
    <property type="entry name" value="Periplasmic binding protein-like II"/>
    <property type="match status" value="1"/>
</dbReference>
<evidence type="ECO:0000256" key="2">
    <source>
        <dbReference type="SAM" id="SignalP"/>
    </source>
</evidence>
<reference evidence="3 4" key="1">
    <citation type="submission" date="2017-10" db="EMBL/GenBank/DDBJ databases">
        <authorList>
            <person name="Banno H."/>
            <person name="Chua N.-H."/>
        </authorList>
    </citation>
    <scope>NUCLEOTIDE SEQUENCE [LARGE SCALE GENOMIC DNA]</scope>
    <source>
        <strain evidence="3 4">YW11</strain>
    </source>
</reference>
<dbReference type="PIRSF" id="PIRSF017082">
    <property type="entry name" value="YflP"/>
    <property type="match status" value="1"/>
</dbReference>